<evidence type="ECO:0000313" key="2">
    <source>
        <dbReference type="EMBL" id="KAK8892868.1"/>
    </source>
</evidence>
<keyword evidence="1" id="KW-1133">Transmembrane helix</keyword>
<gene>
    <name evidence="2" type="ORF">M9Y10_030119</name>
</gene>
<keyword evidence="3" id="KW-1185">Reference proteome</keyword>
<evidence type="ECO:0000256" key="1">
    <source>
        <dbReference type="SAM" id="Phobius"/>
    </source>
</evidence>
<sequence length="85" mass="9480">MESFDETHYAQITPTISELTPEIIIKLKSQKKHKKLSGGQIAGIVIGCVAFCVLVIVIVIVVVKKKKAKTLEKEKHQVVQENIKL</sequence>
<comment type="caution">
    <text evidence="2">The sequence shown here is derived from an EMBL/GenBank/DDBJ whole genome shotgun (WGS) entry which is preliminary data.</text>
</comment>
<accession>A0ABR2KNY4</accession>
<reference evidence="2 3" key="1">
    <citation type="submission" date="2024-04" db="EMBL/GenBank/DDBJ databases">
        <title>Tritrichomonas musculus Genome.</title>
        <authorList>
            <person name="Alves-Ferreira E."/>
            <person name="Grigg M."/>
            <person name="Lorenzi H."/>
            <person name="Galac M."/>
        </authorList>
    </citation>
    <scope>NUCLEOTIDE SEQUENCE [LARGE SCALE GENOMIC DNA]</scope>
    <source>
        <strain evidence="2 3">EAF2021</strain>
    </source>
</reference>
<dbReference type="Proteomes" id="UP001470230">
    <property type="component" value="Unassembled WGS sequence"/>
</dbReference>
<proteinExistence type="predicted"/>
<keyword evidence="1" id="KW-0812">Transmembrane</keyword>
<name>A0ABR2KNY4_9EUKA</name>
<evidence type="ECO:0000313" key="3">
    <source>
        <dbReference type="Proteomes" id="UP001470230"/>
    </source>
</evidence>
<feature type="transmembrane region" description="Helical" evidence="1">
    <location>
        <begin position="41"/>
        <end position="63"/>
    </location>
</feature>
<protein>
    <submittedName>
        <fullName evidence="2">Uncharacterized protein</fullName>
    </submittedName>
</protein>
<keyword evidence="1" id="KW-0472">Membrane</keyword>
<organism evidence="2 3">
    <name type="scientific">Tritrichomonas musculus</name>
    <dbReference type="NCBI Taxonomy" id="1915356"/>
    <lineage>
        <taxon>Eukaryota</taxon>
        <taxon>Metamonada</taxon>
        <taxon>Parabasalia</taxon>
        <taxon>Tritrichomonadida</taxon>
        <taxon>Tritrichomonadidae</taxon>
        <taxon>Tritrichomonas</taxon>
    </lineage>
</organism>
<dbReference type="EMBL" id="JAPFFF010000004">
    <property type="protein sequence ID" value="KAK8892868.1"/>
    <property type="molecule type" value="Genomic_DNA"/>
</dbReference>